<evidence type="ECO:0000256" key="1">
    <source>
        <dbReference type="SAM" id="SignalP"/>
    </source>
</evidence>
<evidence type="ECO:0000313" key="2">
    <source>
        <dbReference type="EMBL" id="CAD2185894.1"/>
    </source>
</evidence>
<proteinExistence type="predicted"/>
<gene>
    <name evidence="2" type="ORF">MENT_LOCUS38349</name>
</gene>
<name>A0A6V7WFY4_MELEN</name>
<reference evidence="2 3" key="1">
    <citation type="submission" date="2020-08" db="EMBL/GenBank/DDBJ databases">
        <authorList>
            <person name="Koutsovoulos G."/>
            <person name="Danchin GJ E."/>
        </authorList>
    </citation>
    <scope>NUCLEOTIDE SEQUENCE [LARGE SCALE GENOMIC DNA]</scope>
</reference>
<protein>
    <submittedName>
        <fullName evidence="2">Uncharacterized protein</fullName>
    </submittedName>
</protein>
<dbReference type="OrthoDB" id="5891061at2759"/>
<keyword evidence="1" id="KW-0732">Signal</keyword>
<feature type="chain" id="PRO_5027987801" evidence="1">
    <location>
        <begin position="17"/>
        <end position="96"/>
    </location>
</feature>
<dbReference type="AlphaFoldDB" id="A0A6V7WFY4"/>
<dbReference type="Proteomes" id="UP000580250">
    <property type="component" value="Unassembled WGS sequence"/>
</dbReference>
<sequence>MLFIIQFTLFFILVKSFYIGESQNDFNNGGQQQESPPFVGGANVVPIPLTDSERACLEKKDLTTFTVNCVPDTLPAKCSEQDYNNLKNKMQSCSLF</sequence>
<evidence type="ECO:0000313" key="3">
    <source>
        <dbReference type="Proteomes" id="UP000580250"/>
    </source>
</evidence>
<accession>A0A6V7WFY4</accession>
<comment type="caution">
    <text evidence="2">The sequence shown here is derived from an EMBL/GenBank/DDBJ whole genome shotgun (WGS) entry which is preliminary data.</text>
</comment>
<feature type="signal peptide" evidence="1">
    <location>
        <begin position="1"/>
        <end position="16"/>
    </location>
</feature>
<organism evidence="2 3">
    <name type="scientific">Meloidogyne enterolobii</name>
    <name type="common">Root-knot nematode worm</name>
    <name type="synonym">Meloidogyne mayaguensis</name>
    <dbReference type="NCBI Taxonomy" id="390850"/>
    <lineage>
        <taxon>Eukaryota</taxon>
        <taxon>Metazoa</taxon>
        <taxon>Ecdysozoa</taxon>
        <taxon>Nematoda</taxon>
        <taxon>Chromadorea</taxon>
        <taxon>Rhabditida</taxon>
        <taxon>Tylenchina</taxon>
        <taxon>Tylenchomorpha</taxon>
        <taxon>Tylenchoidea</taxon>
        <taxon>Meloidogynidae</taxon>
        <taxon>Meloidogyninae</taxon>
        <taxon>Meloidogyne</taxon>
    </lineage>
</organism>
<dbReference type="EMBL" id="CAJEWN010000564">
    <property type="protein sequence ID" value="CAD2185894.1"/>
    <property type="molecule type" value="Genomic_DNA"/>
</dbReference>